<dbReference type="STRING" id="395493.BegalDRAFT_1492"/>
<sequence length="182" mass="20771">MAKHLFKRWLPQAHHVKNHPNLQFLGKLLHDDNLWHLNRRSLSGGMAIGLFFAFIPMPLQMLPAAIFAVLLRANLPLAVSLVWITNPITMPPILYLAYQLGNLLLGSPAEYDSFQMSVEWFIDALDNIWLPLYLGSLVLACVFSGVGYIAVRGLWRLQVAREWQKRRRRREANGLNGNVMAD</sequence>
<keyword evidence="4" id="KW-1185">Reference proteome</keyword>
<dbReference type="Proteomes" id="UP000005744">
    <property type="component" value="Unassembled WGS sequence"/>
</dbReference>
<protein>
    <recommendedName>
        <fullName evidence="2">DUF2062 domain-containing protein</fullName>
    </recommendedName>
</protein>
<gene>
    <name evidence="3" type="ORF">BegalDRAFT_1492</name>
</gene>
<feature type="transmembrane region" description="Helical" evidence="1">
    <location>
        <begin position="128"/>
        <end position="151"/>
    </location>
</feature>
<reference evidence="3 4" key="1">
    <citation type="submission" date="2011-11" db="EMBL/GenBank/DDBJ databases">
        <title>Improved High-Quality Draft sequence of Beggiatoa alba B18lD.</title>
        <authorList>
            <consortium name="US DOE Joint Genome Institute"/>
            <person name="Lucas S."/>
            <person name="Han J."/>
            <person name="Lapidus A."/>
            <person name="Cheng J.-F."/>
            <person name="Goodwin L."/>
            <person name="Pitluck S."/>
            <person name="Peters L."/>
            <person name="Mikhailova N."/>
            <person name="Held B."/>
            <person name="Detter J.C."/>
            <person name="Han C."/>
            <person name="Tapia R."/>
            <person name="Land M."/>
            <person name="Hauser L."/>
            <person name="Kyrpides N."/>
            <person name="Ivanova N."/>
            <person name="Pagani I."/>
            <person name="Samuel K."/>
            <person name="Teske A."/>
            <person name="Mueller J."/>
            <person name="Woyke T."/>
        </authorList>
    </citation>
    <scope>NUCLEOTIDE SEQUENCE [LARGE SCALE GENOMIC DNA]</scope>
    <source>
        <strain evidence="3 4">B18LD</strain>
    </source>
</reference>
<dbReference type="PANTHER" id="PTHR40547:SF1">
    <property type="entry name" value="SLL0298 PROTEIN"/>
    <property type="match status" value="1"/>
</dbReference>
<proteinExistence type="predicted"/>
<name>I3CFI6_9GAMM</name>
<dbReference type="InterPro" id="IPR018639">
    <property type="entry name" value="DUF2062"/>
</dbReference>
<keyword evidence="1" id="KW-0812">Transmembrane</keyword>
<dbReference type="Pfam" id="PF09835">
    <property type="entry name" value="DUF2062"/>
    <property type="match status" value="1"/>
</dbReference>
<evidence type="ECO:0000313" key="3">
    <source>
        <dbReference type="EMBL" id="EIJ42379.1"/>
    </source>
</evidence>
<dbReference type="AlphaFoldDB" id="I3CFI6"/>
<dbReference type="PANTHER" id="PTHR40547">
    <property type="entry name" value="SLL0298 PROTEIN"/>
    <property type="match status" value="1"/>
</dbReference>
<accession>I3CFI6</accession>
<evidence type="ECO:0000256" key="1">
    <source>
        <dbReference type="SAM" id="Phobius"/>
    </source>
</evidence>
<evidence type="ECO:0000259" key="2">
    <source>
        <dbReference type="Pfam" id="PF09835"/>
    </source>
</evidence>
<keyword evidence="1" id="KW-1133">Transmembrane helix</keyword>
<dbReference type="RefSeq" id="WP_002685250.1">
    <property type="nucleotide sequence ID" value="NZ_JH600070.1"/>
</dbReference>
<dbReference type="OrthoDB" id="9786029at2"/>
<dbReference type="EMBL" id="JH600070">
    <property type="protein sequence ID" value="EIJ42379.1"/>
    <property type="molecule type" value="Genomic_DNA"/>
</dbReference>
<evidence type="ECO:0000313" key="4">
    <source>
        <dbReference type="Proteomes" id="UP000005744"/>
    </source>
</evidence>
<feature type="transmembrane region" description="Helical" evidence="1">
    <location>
        <begin position="46"/>
        <end position="70"/>
    </location>
</feature>
<organism evidence="3 4">
    <name type="scientific">Beggiatoa alba B18LD</name>
    <dbReference type="NCBI Taxonomy" id="395493"/>
    <lineage>
        <taxon>Bacteria</taxon>
        <taxon>Pseudomonadati</taxon>
        <taxon>Pseudomonadota</taxon>
        <taxon>Gammaproteobacteria</taxon>
        <taxon>Thiotrichales</taxon>
        <taxon>Thiotrichaceae</taxon>
        <taxon>Beggiatoa</taxon>
    </lineage>
</organism>
<dbReference type="HOGENOM" id="CLU_102912_3_0_6"/>
<feature type="transmembrane region" description="Helical" evidence="1">
    <location>
        <begin position="77"/>
        <end position="98"/>
    </location>
</feature>
<feature type="domain" description="DUF2062" evidence="2">
    <location>
        <begin position="23"/>
        <end position="164"/>
    </location>
</feature>
<keyword evidence="1" id="KW-0472">Membrane</keyword>
<dbReference type="eggNOG" id="COG3216">
    <property type="taxonomic scope" value="Bacteria"/>
</dbReference>